<accession>A0A1M7PLE6</accession>
<dbReference type="Pfam" id="PF13622">
    <property type="entry name" value="4HBT_3"/>
    <property type="match status" value="1"/>
</dbReference>
<name>A0A1M7PLE6_9ACTN</name>
<evidence type="ECO:0000256" key="1">
    <source>
        <dbReference type="ARBA" id="ARBA00006538"/>
    </source>
</evidence>
<keyword evidence="2" id="KW-0378">Hydrolase</keyword>
<organism evidence="5 6">
    <name type="scientific">Cryptosporangium aurantiacum</name>
    <dbReference type="NCBI Taxonomy" id="134849"/>
    <lineage>
        <taxon>Bacteria</taxon>
        <taxon>Bacillati</taxon>
        <taxon>Actinomycetota</taxon>
        <taxon>Actinomycetes</taxon>
        <taxon>Cryptosporangiales</taxon>
        <taxon>Cryptosporangiaceae</taxon>
        <taxon>Cryptosporangium</taxon>
    </lineage>
</organism>
<dbReference type="InterPro" id="IPR003703">
    <property type="entry name" value="Acyl_CoA_thio"/>
</dbReference>
<dbReference type="GO" id="GO:0047617">
    <property type="term" value="F:fatty acyl-CoA hydrolase activity"/>
    <property type="evidence" value="ECO:0007669"/>
    <property type="project" value="InterPro"/>
</dbReference>
<feature type="domain" description="Acyl-CoA thioesterase-like C-terminal" evidence="4">
    <location>
        <begin position="138"/>
        <end position="266"/>
    </location>
</feature>
<evidence type="ECO:0000259" key="4">
    <source>
        <dbReference type="Pfam" id="PF20789"/>
    </source>
</evidence>
<dbReference type="CDD" id="cd03445">
    <property type="entry name" value="Thioesterase_II_repeat2"/>
    <property type="match status" value="1"/>
</dbReference>
<dbReference type="SUPFAM" id="SSF54637">
    <property type="entry name" value="Thioesterase/thiol ester dehydrase-isomerase"/>
    <property type="match status" value="2"/>
</dbReference>
<dbReference type="STRING" id="134849.SAMN05443668_103458"/>
<dbReference type="CDD" id="cd03444">
    <property type="entry name" value="Thioesterase_II_repeat1"/>
    <property type="match status" value="1"/>
</dbReference>
<dbReference type="Pfam" id="PF20789">
    <property type="entry name" value="4HBT_3C"/>
    <property type="match status" value="1"/>
</dbReference>
<feature type="domain" description="Acyl-CoA thioesterase-like N-terminal HotDog" evidence="3">
    <location>
        <begin position="44"/>
        <end position="120"/>
    </location>
</feature>
<reference evidence="5 6" key="1">
    <citation type="submission" date="2016-11" db="EMBL/GenBank/DDBJ databases">
        <authorList>
            <person name="Jaros S."/>
            <person name="Januszkiewicz K."/>
            <person name="Wedrychowicz H."/>
        </authorList>
    </citation>
    <scope>NUCLEOTIDE SEQUENCE [LARGE SCALE GENOMIC DNA]</scope>
    <source>
        <strain evidence="5 6">DSM 46144</strain>
    </source>
</reference>
<dbReference type="InterPro" id="IPR049449">
    <property type="entry name" value="TesB_ACOT8-like_N"/>
</dbReference>
<dbReference type="Proteomes" id="UP000184440">
    <property type="component" value="Unassembled WGS sequence"/>
</dbReference>
<dbReference type="PANTHER" id="PTHR11066">
    <property type="entry name" value="ACYL-COA THIOESTERASE"/>
    <property type="match status" value="1"/>
</dbReference>
<keyword evidence="6" id="KW-1185">Reference proteome</keyword>
<dbReference type="EMBL" id="FRCS01000003">
    <property type="protein sequence ID" value="SHN17849.1"/>
    <property type="molecule type" value="Genomic_DNA"/>
</dbReference>
<comment type="similarity">
    <text evidence="1">Belongs to the C/M/P thioester hydrolase family.</text>
</comment>
<protein>
    <submittedName>
        <fullName evidence="5">Acyl-CoA thioesterase-2</fullName>
    </submittedName>
</protein>
<evidence type="ECO:0000313" key="5">
    <source>
        <dbReference type="EMBL" id="SHN17849.1"/>
    </source>
</evidence>
<gene>
    <name evidence="5" type="ORF">SAMN05443668_103458</name>
</gene>
<dbReference type="GO" id="GO:0006637">
    <property type="term" value="P:acyl-CoA metabolic process"/>
    <property type="evidence" value="ECO:0007669"/>
    <property type="project" value="InterPro"/>
</dbReference>
<dbReference type="AlphaFoldDB" id="A0A1M7PLE6"/>
<proteinExistence type="inferred from homology"/>
<dbReference type="GO" id="GO:0009062">
    <property type="term" value="P:fatty acid catabolic process"/>
    <property type="evidence" value="ECO:0007669"/>
    <property type="project" value="TreeGrafter"/>
</dbReference>
<dbReference type="Gene3D" id="2.40.160.210">
    <property type="entry name" value="Acyl-CoA thioesterase, double hotdog domain"/>
    <property type="match status" value="1"/>
</dbReference>
<evidence type="ECO:0000259" key="3">
    <source>
        <dbReference type="Pfam" id="PF13622"/>
    </source>
</evidence>
<dbReference type="InterPro" id="IPR049450">
    <property type="entry name" value="ACOT8-like_C"/>
</dbReference>
<evidence type="ECO:0000256" key="2">
    <source>
        <dbReference type="ARBA" id="ARBA00022801"/>
    </source>
</evidence>
<evidence type="ECO:0000313" key="6">
    <source>
        <dbReference type="Proteomes" id="UP000184440"/>
    </source>
</evidence>
<dbReference type="RefSeq" id="WP_218617474.1">
    <property type="nucleotide sequence ID" value="NZ_FRCS01000003.1"/>
</dbReference>
<sequence length="278" mass="30118">MTSIENAAVSSVVAGQLTLLDLLALTDVGPDRYRATAVFDEPEALYGGQVAAQALLAAGSAVAPDRQPHSLHGYYLRGGSAARPTDFHVERDRDGRSFSVRRVVATQDDAVIFTLTASFHRQEPGQDRVDTDGPLVPPAEDLPVGRLPRLFSVESRVPPQPFPGAVWPTRFWARCTIPLPATPLVQACALTYLSDISSGLLAWDDDEAATGPSLDHALWFHRPARMDEWVLVDLVPRTIAGGRGWYDGGIRTADGALAVTIAQEALFRFGRRPPGWNS</sequence>
<dbReference type="PANTHER" id="PTHR11066:SF34">
    <property type="entry name" value="ACYL-COENZYME A THIOESTERASE 8"/>
    <property type="match status" value="1"/>
</dbReference>
<dbReference type="InterPro" id="IPR029069">
    <property type="entry name" value="HotDog_dom_sf"/>
</dbReference>
<dbReference type="InterPro" id="IPR042171">
    <property type="entry name" value="Acyl-CoA_hotdog"/>
</dbReference>